<feature type="region of interest" description="Disordered" evidence="2">
    <location>
        <begin position="308"/>
        <end position="370"/>
    </location>
</feature>
<accession>A0ABR2YL20</accession>
<evidence type="ECO:0000256" key="2">
    <source>
        <dbReference type="SAM" id="MobiDB-lite"/>
    </source>
</evidence>
<name>A0ABR2YL20_9CHLO</name>
<reference evidence="3 4" key="1">
    <citation type="journal article" date="2024" name="Nat. Commun.">
        <title>Phylogenomics reveals the evolutionary origins of lichenization in chlorophyte algae.</title>
        <authorList>
            <person name="Puginier C."/>
            <person name="Libourel C."/>
            <person name="Otte J."/>
            <person name="Skaloud P."/>
            <person name="Haon M."/>
            <person name="Grisel S."/>
            <person name="Petersen M."/>
            <person name="Berrin J.G."/>
            <person name="Delaux P.M."/>
            <person name="Dal Grande F."/>
            <person name="Keller J."/>
        </authorList>
    </citation>
    <scope>NUCLEOTIDE SEQUENCE [LARGE SCALE GENOMIC DNA]</scope>
    <source>
        <strain evidence="3 4">SAG 216-7</strain>
    </source>
</reference>
<proteinExistence type="predicted"/>
<evidence type="ECO:0000313" key="3">
    <source>
        <dbReference type="EMBL" id="KAK9907454.1"/>
    </source>
</evidence>
<feature type="region of interest" description="Disordered" evidence="2">
    <location>
        <begin position="279"/>
        <end position="298"/>
    </location>
</feature>
<dbReference type="EMBL" id="JALJOT010000009">
    <property type="protein sequence ID" value="KAK9907454.1"/>
    <property type="molecule type" value="Genomic_DNA"/>
</dbReference>
<sequence>MIPILLILGAGAALEIKRLASRSHGDENTQALREREKHLKDILQALRKELDKEKEEHAGEIVKNQVLQQQTGELSEQKEELELQSEALRRENDALRHRAEALAQSAESLLAEKGGVQHQLELLQIESEKEAEKAAEAEAELRREIAETLERFTTGEIDADGFLDDLRDMGIEVECTADQLTLTSRRTESTSSVPAAASWSDSMRLVCGSSEQMAQLISAGSLRNDAQIDRSANVLRSIQNTPRESTLTPRFSLPSNAIAALTPRLFNKEPAIAEVAALPPLRPEEKEPEAKTGVQPNAYSVEANSLVFTKPAKAPPRQKPPMVPRLGLNVALGSSAPPSSEKAALASLSFPSDDEDALSRPSLDIVAAAP</sequence>
<feature type="coiled-coil region" evidence="1">
    <location>
        <begin position="29"/>
        <end position="151"/>
    </location>
</feature>
<evidence type="ECO:0000256" key="1">
    <source>
        <dbReference type="SAM" id="Coils"/>
    </source>
</evidence>
<feature type="compositionally biased region" description="Pro residues" evidence="2">
    <location>
        <begin position="313"/>
        <end position="323"/>
    </location>
</feature>
<gene>
    <name evidence="3" type="ORF">WJX75_004015</name>
</gene>
<evidence type="ECO:0000313" key="4">
    <source>
        <dbReference type="Proteomes" id="UP001491310"/>
    </source>
</evidence>
<protein>
    <submittedName>
        <fullName evidence="3">Uncharacterized protein</fullName>
    </submittedName>
</protein>
<organism evidence="3 4">
    <name type="scientific">Coccomyxa subellipsoidea</name>
    <dbReference type="NCBI Taxonomy" id="248742"/>
    <lineage>
        <taxon>Eukaryota</taxon>
        <taxon>Viridiplantae</taxon>
        <taxon>Chlorophyta</taxon>
        <taxon>core chlorophytes</taxon>
        <taxon>Trebouxiophyceae</taxon>
        <taxon>Trebouxiophyceae incertae sedis</taxon>
        <taxon>Coccomyxaceae</taxon>
        <taxon>Coccomyxa</taxon>
    </lineage>
</organism>
<keyword evidence="4" id="KW-1185">Reference proteome</keyword>
<comment type="caution">
    <text evidence="3">The sequence shown here is derived from an EMBL/GenBank/DDBJ whole genome shotgun (WGS) entry which is preliminary data.</text>
</comment>
<keyword evidence="1" id="KW-0175">Coiled coil</keyword>
<dbReference type="Proteomes" id="UP001491310">
    <property type="component" value="Unassembled WGS sequence"/>
</dbReference>